<evidence type="ECO:0000313" key="1">
    <source>
        <dbReference type="EMBL" id="ACB52022.1"/>
    </source>
</evidence>
<dbReference type="AlphaFoldDB" id="B1WTA0"/>
<dbReference type="Proteomes" id="UP000001203">
    <property type="component" value="Chromosome circular"/>
</dbReference>
<gene>
    <name evidence="1" type="ordered locus">cce_2674</name>
</gene>
<dbReference type="KEGG" id="cyt:cce_2674"/>
<organism evidence="1 2">
    <name type="scientific">Crocosphaera subtropica (strain ATCC 51142 / BH68)</name>
    <name type="common">Cyanothece sp. (strain ATCC 51142)</name>
    <dbReference type="NCBI Taxonomy" id="43989"/>
    <lineage>
        <taxon>Bacteria</taxon>
        <taxon>Bacillati</taxon>
        <taxon>Cyanobacteriota</taxon>
        <taxon>Cyanophyceae</taxon>
        <taxon>Oscillatoriophycideae</taxon>
        <taxon>Chroococcales</taxon>
        <taxon>Aphanothecaceae</taxon>
        <taxon>Crocosphaera</taxon>
        <taxon>Crocosphaera subtropica</taxon>
    </lineage>
</organism>
<dbReference type="EMBL" id="CP000806">
    <property type="protein sequence ID" value="ACB52022.1"/>
    <property type="molecule type" value="Genomic_DNA"/>
</dbReference>
<evidence type="ECO:0000313" key="2">
    <source>
        <dbReference type="Proteomes" id="UP000001203"/>
    </source>
</evidence>
<proteinExistence type="predicted"/>
<keyword evidence="2" id="KW-1185">Reference proteome</keyword>
<accession>B1WTA0</accession>
<sequence length="86" mass="9404">MNISDLEHLETIHQSDEVKGGFMSFSEAFTLFAGRAALGRDIRTFNLGSIGSASEIIEEPVTISQPDQHIVAYSSSLFQVAIGRIF</sequence>
<dbReference type="RefSeq" id="WP_009544637.1">
    <property type="nucleotide sequence ID" value="NC_010546.1"/>
</dbReference>
<name>B1WTA0_CROS5</name>
<reference evidence="1 2" key="1">
    <citation type="journal article" date="2008" name="Proc. Natl. Acad. Sci. U.S.A.">
        <title>The genome of Cyanothece 51142, a unicellular diazotrophic cyanobacterium important in the marine nitrogen cycle.</title>
        <authorList>
            <person name="Welsh E.A."/>
            <person name="Liberton M."/>
            <person name="Stoeckel J."/>
            <person name="Loh T."/>
            <person name="Elvitigala T."/>
            <person name="Wang C."/>
            <person name="Wollam A."/>
            <person name="Fulton R.S."/>
            <person name="Clifton S.W."/>
            <person name="Jacobs J.M."/>
            <person name="Aurora R."/>
            <person name="Ghosh B.K."/>
            <person name="Sherman L.A."/>
            <person name="Smith R.D."/>
            <person name="Wilson R.K."/>
            <person name="Pakrasi H.B."/>
        </authorList>
    </citation>
    <scope>NUCLEOTIDE SEQUENCE [LARGE SCALE GENOMIC DNA]</scope>
    <source>
        <strain evidence="2">ATCC 51142 / BH68</strain>
    </source>
</reference>
<dbReference type="HOGENOM" id="CLU_2492630_0_0_3"/>
<protein>
    <submittedName>
        <fullName evidence="1">Uncharacterized protein</fullName>
    </submittedName>
</protein>